<dbReference type="Gene3D" id="3.40.640.10">
    <property type="entry name" value="Type I PLP-dependent aspartate aminotransferase-like (Major domain)"/>
    <property type="match status" value="1"/>
</dbReference>
<dbReference type="PANTHER" id="PTHR43795">
    <property type="entry name" value="BIFUNCTIONAL ASPARTATE AMINOTRANSFERASE AND GLUTAMATE/ASPARTATE-PREPHENATE AMINOTRANSFERASE-RELATED"/>
    <property type="match status" value="1"/>
</dbReference>
<dbReference type="Pfam" id="PF00155">
    <property type="entry name" value="Aminotran_1_2"/>
    <property type="match status" value="1"/>
</dbReference>
<keyword evidence="2 4" id="KW-0808">Transferase</keyword>
<dbReference type="NCBIfam" id="TIGR03801">
    <property type="entry name" value="asp_4_decarbox"/>
    <property type="match status" value="1"/>
</dbReference>
<evidence type="ECO:0000256" key="2">
    <source>
        <dbReference type="RuleBase" id="RU000481"/>
    </source>
</evidence>
<comment type="cofactor">
    <cofactor evidence="2">
        <name>pyridoxal 5'-phosphate</name>
        <dbReference type="ChEBI" id="CHEBI:597326"/>
    </cofactor>
</comment>
<organism evidence="4 5">
    <name type="scientific">Lactiplantibacillus pentosus</name>
    <name type="common">Lactobacillus pentosus</name>
    <dbReference type="NCBI Taxonomy" id="1589"/>
    <lineage>
        <taxon>Bacteria</taxon>
        <taxon>Bacillati</taxon>
        <taxon>Bacillota</taxon>
        <taxon>Bacilli</taxon>
        <taxon>Lactobacillales</taxon>
        <taxon>Lactobacillaceae</taxon>
        <taxon>Lactiplantibacillus</taxon>
    </lineage>
</organism>
<gene>
    <name evidence="4" type="ORF">OOJ94_16115</name>
</gene>
<keyword evidence="2 4" id="KW-0032">Aminotransferase</keyword>
<dbReference type="PROSITE" id="PS00105">
    <property type="entry name" value="AA_TRANSFER_CLASS_1"/>
    <property type="match status" value="1"/>
</dbReference>
<comment type="caution">
    <text evidence="4">The sequence shown here is derived from an EMBL/GenBank/DDBJ whole genome shotgun (WGS) entry which is preliminary data.</text>
</comment>
<keyword evidence="4" id="KW-0456">Lyase</keyword>
<dbReference type="Gene3D" id="3.90.1150.10">
    <property type="entry name" value="Aspartate Aminotransferase, domain 1"/>
    <property type="match status" value="1"/>
</dbReference>
<reference evidence="4" key="2">
    <citation type="journal article" date="2023" name="Front Nutr">
        <title>Lactiplantibacillus pentosus P2020 protects the hyperuricemia and renal inflammation in mice.</title>
        <authorList>
            <person name="Wang Z."/>
            <person name="Song L."/>
            <person name="Li X."/>
            <person name="Xiao Y."/>
            <person name="Huang Y."/>
            <person name="Zhang Y."/>
            <person name="Li J."/>
            <person name="Li M."/>
            <person name="Ren Z."/>
        </authorList>
    </citation>
    <scope>NUCLEOTIDE SEQUENCE</scope>
    <source>
        <strain evidence="4">P2000</strain>
    </source>
</reference>
<reference evidence="4" key="1">
    <citation type="submission" date="2022-11" db="EMBL/GenBank/DDBJ databases">
        <authorList>
            <person name="Wang Z."/>
        </authorList>
    </citation>
    <scope>NUCLEOTIDE SEQUENCE</scope>
    <source>
        <strain evidence="4">P2000</strain>
    </source>
</reference>
<dbReference type="InterPro" id="IPR015424">
    <property type="entry name" value="PyrdxlP-dep_Trfase"/>
</dbReference>
<dbReference type="EC" id="2.6.1.-" evidence="2"/>
<dbReference type="CDD" id="cd00609">
    <property type="entry name" value="AAT_like"/>
    <property type="match status" value="1"/>
</dbReference>
<dbReference type="GO" id="GO:0006520">
    <property type="term" value="P:amino acid metabolic process"/>
    <property type="evidence" value="ECO:0007669"/>
    <property type="project" value="TreeGrafter"/>
</dbReference>
<evidence type="ECO:0000259" key="3">
    <source>
        <dbReference type="Pfam" id="PF00155"/>
    </source>
</evidence>
<dbReference type="AlphaFoldDB" id="A0AAX6LIE5"/>
<protein>
    <recommendedName>
        <fullName evidence="2">Aminotransferase</fullName>
        <ecNumber evidence="2">2.6.1.-</ecNumber>
    </recommendedName>
</protein>
<dbReference type="Gene3D" id="1.10.20.110">
    <property type="match status" value="1"/>
</dbReference>
<dbReference type="InterPro" id="IPR015422">
    <property type="entry name" value="PyrdxlP-dep_Trfase_small"/>
</dbReference>
<dbReference type="InterPro" id="IPR004839">
    <property type="entry name" value="Aminotransferase_I/II_large"/>
</dbReference>
<dbReference type="SUPFAM" id="SSF53383">
    <property type="entry name" value="PLP-dependent transferases"/>
    <property type="match status" value="1"/>
</dbReference>
<dbReference type="Proteomes" id="UP001151834">
    <property type="component" value="Unassembled WGS sequence"/>
</dbReference>
<dbReference type="GO" id="GO:0030170">
    <property type="term" value="F:pyridoxal phosphate binding"/>
    <property type="evidence" value="ECO:0007669"/>
    <property type="project" value="InterPro"/>
</dbReference>
<evidence type="ECO:0000313" key="5">
    <source>
        <dbReference type="Proteomes" id="UP001151834"/>
    </source>
</evidence>
<dbReference type="InterPro" id="IPR015421">
    <property type="entry name" value="PyrdxlP-dep_Trfase_major"/>
</dbReference>
<dbReference type="PANTHER" id="PTHR43795:SF2">
    <property type="entry name" value="BIFUNCTIONAL ASPARTATE AMINOTRANSFERASE AND GLUTAMATE_ASPARTATE-PREPHENATE AMINOTRANSFERASE"/>
    <property type="match status" value="1"/>
</dbReference>
<comment type="similarity">
    <text evidence="2">Belongs to the class-I pyridoxal-phosphate-dependent aminotransferase family.</text>
</comment>
<feature type="domain" description="Aminotransferase class I/classII large" evidence="3">
    <location>
        <begin position="142"/>
        <end position="510"/>
    </location>
</feature>
<sequence>MDKINKNDEKQLEHLGAFEISNKMLSLAQKNEKNNIFLNAGRGNPNWINKKARLAFTRIVEFGVLESERTMKDGDLAGYTEKDGIRERFETFLDPDKNETDQFLMNVLSYIKDELHLDRDEVVKEFVDGVIGNNYPVPSRILKNSETIINHYLQSVLYHGEDLENETQLFPTEGGTAAIVYIFNSLKENKLIKPGDKIALNTPIFTPYIQIPALNDYEMVEIDLGSKEENNWEVSPKEIDKLQDPDIKAFFIVNPSNPGSKAFDQKALNEIKKAVAKNPNLMIITDDVYGTFVDDFQTVYSVTPKNTLLVYSYSKLFGATGWRLGVIGVSKDNVFDKLIAALPQADKQALEKRYSLVVLEPEKMKFIDRMVADSRSIGLYHTSGLSTPQQIMEVLFSLTHLVEKTKNDPYIAASNKLIDKRYDDLHKASTYPEDNSETSAKYYSIIDIYELAEKRHGKAFREYLADNFEQVDFLLKLAEKNGVVLMDGVGFGAAPGDLRVSEANLPTEDYRLIGRQVLELLDEYYKTFEAQK</sequence>
<dbReference type="GO" id="GO:0008483">
    <property type="term" value="F:transaminase activity"/>
    <property type="evidence" value="ECO:0007669"/>
    <property type="project" value="UniProtKB-KW"/>
</dbReference>
<dbReference type="RefSeq" id="WP_275875322.1">
    <property type="nucleotide sequence ID" value="NZ_JAPEQV010000029.1"/>
</dbReference>
<evidence type="ECO:0000256" key="1">
    <source>
        <dbReference type="ARBA" id="ARBA00022898"/>
    </source>
</evidence>
<accession>A0AAX6LIE5</accession>
<dbReference type="InterPro" id="IPR050478">
    <property type="entry name" value="Ethylene_sulfur-biosynth"/>
</dbReference>
<dbReference type="GO" id="GO:0016829">
    <property type="term" value="F:lyase activity"/>
    <property type="evidence" value="ECO:0007669"/>
    <property type="project" value="UniProtKB-KW"/>
</dbReference>
<keyword evidence="1" id="KW-0663">Pyridoxal phosphate</keyword>
<name>A0AAX6LIE5_LACPE</name>
<evidence type="ECO:0000313" key="4">
    <source>
        <dbReference type="EMBL" id="MDF2314333.1"/>
    </source>
</evidence>
<dbReference type="InterPro" id="IPR004838">
    <property type="entry name" value="NHTrfase_class1_PyrdxlP-BS"/>
</dbReference>
<dbReference type="EMBL" id="JAPEQV010000029">
    <property type="protein sequence ID" value="MDF2314333.1"/>
    <property type="molecule type" value="Genomic_DNA"/>
</dbReference>
<proteinExistence type="inferred from homology"/>
<dbReference type="NCBIfam" id="NF006755">
    <property type="entry name" value="PRK09275.1"/>
    <property type="match status" value="1"/>
</dbReference>
<dbReference type="InterPro" id="IPR022518">
    <property type="entry name" value="Aspartate_4-decarboxylase"/>
</dbReference>